<dbReference type="InterPro" id="IPR026444">
    <property type="entry name" value="Secre_tail"/>
</dbReference>
<dbReference type="Pfam" id="PF18962">
    <property type="entry name" value="Por_Secre_tail"/>
    <property type="match status" value="1"/>
</dbReference>
<dbReference type="EMBL" id="CP046401">
    <property type="protein sequence ID" value="QGY45245.1"/>
    <property type="molecule type" value="Genomic_DNA"/>
</dbReference>
<dbReference type="InterPro" id="IPR013766">
    <property type="entry name" value="Thioredoxin_domain"/>
</dbReference>
<dbReference type="AlphaFoldDB" id="A0A6I6JQI2"/>
<evidence type="ECO:0000313" key="2">
    <source>
        <dbReference type="EMBL" id="QGY45245.1"/>
    </source>
</evidence>
<evidence type="ECO:0000259" key="1">
    <source>
        <dbReference type="PROSITE" id="PS51352"/>
    </source>
</evidence>
<dbReference type="SUPFAM" id="SSF52833">
    <property type="entry name" value="Thioredoxin-like"/>
    <property type="match status" value="1"/>
</dbReference>
<dbReference type="InterPro" id="IPR013740">
    <property type="entry name" value="Redoxin"/>
</dbReference>
<dbReference type="NCBIfam" id="TIGR04183">
    <property type="entry name" value="Por_Secre_tail"/>
    <property type="match status" value="1"/>
</dbReference>
<sequence>MDVENLIYKRKVMKQKFIFLTTIILLFAHTIFSQNVGETAPDFTLKTLNEINYTLSDNKGKVVFVFLVGYNCPLCIASAPTIKSDILDVYNSNSSFQALIIDTWDGSAAAFTTFKNTTNLSGIYLQKGKSVADNWSSTYDRIIVIDAEGTMVFKGTTAASSDADDAAAVIESALNNISTPVTDLSGVDKFSVSQNYPNPCTKQTKIEYAVSKPVFVKFSIIDITGKLIEHSFAKHHSVGKYSIDLNTSKLEKGIYFYRFEAGDFLSIRKMIVN</sequence>
<dbReference type="Gene3D" id="3.40.30.10">
    <property type="entry name" value="Glutaredoxin"/>
    <property type="match status" value="1"/>
</dbReference>
<feature type="domain" description="Thioredoxin" evidence="1">
    <location>
        <begin position="34"/>
        <end position="175"/>
    </location>
</feature>
<protein>
    <submittedName>
        <fullName evidence="2">T9SS type A sorting domain-containing protein</fullName>
    </submittedName>
</protein>
<gene>
    <name evidence="2" type="ORF">GM418_16675</name>
</gene>
<name>A0A6I6JQI2_9BACT</name>
<proteinExistence type="predicted"/>
<dbReference type="InterPro" id="IPR036249">
    <property type="entry name" value="Thioredoxin-like_sf"/>
</dbReference>
<organism evidence="2 3">
    <name type="scientific">Maribellus comscasis</name>
    <dbReference type="NCBI Taxonomy" id="2681766"/>
    <lineage>
        <taxon>Bacteria</taxon>
        <taxon>Pseudomonadati</taxon>
        <taxon>Bacteroidota</taxon>
        <taxon>Bacteroidia</taxon>
        <taxon>Marinilabiliales</taxon>
        <taxon>Prolixibacteraceae</taxon>
        <taxon>Maribellus</taxon>
    </lineage>
</organism>
<reference evidence="2 3" key="1">
    <citation type="submission" date="2019-11" db="EMBL/GenBank/DDBJ databases">
        <authorList>
            <person name="Zheng R.K."/>
            <person name="Sun C.M."/>
        </authorList>
    </citation>
    <scope>NUCLEOTIDE SEQUENCE [LARGE SCALE GENOMIC DNA]</scope>
    <source>
        <strain evidence="2 3">WC007</strain>
    </source>
</reference>
<evidence type="ECO:0000313" key="3">
    <source>
        <dbReference type="Proteomes" id="UP000428260"/>
    </source>
</evidence>
<dbReference type="Proteomes" id="UP000428260">
    <property type="component" value="Chromosome"/>
</dbReference>
<dbReference type="KEGG" id="mcos:GM418_16675"/>
<dbReference type="PROSITE" id="PS51352">
    <property type="entry name" value="THIOREDOXIN_2"/>
    <property type="match status" value="1"/>
</dbReference>
<dbReference type="GO" id="GO:0016491">
    <property type="term" value="F:oxidoreductase activity"/>
    <property type="evidence" value="ECO:0007669"/>
    <property type="project" value="InterPro"/>
</dbReference>
<dbReference type="Pfam" id="PF08534">
    <property type="entry name" value="Redoxin"/>
    <property type="match status" value="1"/>
</dbReference>
<keyword evidence="3" id="KW-1185">Reference proteome</keyword>
<accession>A0A6I6JQI2</accession>